<name>A0AAN6YRX8_9PEZI</name>
<reference evidence="3" key="1">
    <citation type="journal article" date="2023" name="Mol. Phylogenet. Evol.">
        <title>Genome-scale phylogeny and comparative genomics of the fungal order Sordariales.</title>
        <authorList>
            <person name="Hensen N."/>
            <person name="Bonometti L."/>
            <person name="Westerberg I."/>
            <person name="Brannstrom I.O."/>
            <person name="Guillou S."/>
            <person name="Cros-Aarteil S."/>
            <person name="Calhoun S."/>
            <person name="Haridas S."/>
            <person name="Kuo A."/>
            <person name="Mondo S."/>
            <person name="Pangilinan J."/>
            <person name="Riley R."/>
            <person name="LaButti K."/>
            <person name="Andreopoulos B."/>
            <person name="Lipzen A."/>
            <person name="Chen C."/>
            <person name="Yan M."/>
            <person name="Daum C."/>
            <person name="Ng V."/>
            <person name="Clum A."/>
            <person name="Steindorff A."/>
            <person name="Ohm R.A."/>
            <person name="Martin F."/>
            <person name="Silar P."/>
            <person name="Natvig D.O."/>
            <person name="Lalanne C."/>
            <person name="Gautier V."/>
            <person name="Ament-Velasquez S.L."/>
            <person name="Kruys A."/>
            <person name="Hutchinson M.I."/>
            <person name="Powell A.J."/>
            <person name="Barry K."/>
            <person name="Miller A.N."/>
            <person name="Grigoriev I.V."/>
            <person name="Debuchy R."/>
            <person name="Gladieux P."/>
            <person name="Hiltunen Thoren M."/>
            <person name="Johannesson H."/>
        </authorList>
    </citation>
    <scope>NUCLEOTIDE SEQUENCE</scope>
    <source>
        <strain evidence="3">CBS 990.96</strain>
    </source>
</reference>
<evidence type="ECO:0000313" key="4">
    <source>
        <dbReference type="Proteomes" id="UP001301958"/>
    </source>
</evidence>
<feature type="region of interest" description="Disordered" evidence="1">
    <location>
        <begin position="1"/>
        <end position="26"/>
    </location>
</feature>
<dbReference type="AlphaFoldDB" id="A0AAN6YRX8"/>
<dbReference type="Pfam" id="PF23549">
    <property type="entry name" value="Zn_ribbon_GRF_2"/>
    <property type="match status" value="1"/>
</dbReference>
<comment type="caution">
    <text evidence="3">The sequence shown here is derived from an EMBL/GenBank/DDBJ whole genome shotgun (WGS) entry which is preliminary data.</text>
</comment>
<feature type="non-terminal residue" evidence="3">
    <location>
        <position position="90"/>
    </location>
</feature>
<protein>
    <recommendedName>
        <fullName evidence="2">GRF-like zinc ribbon domain-containing protein</fullName>
    </recommendedName>
</protein>
<organism evidence="3 4">
    <name type="scientific">Podospora fimiseda</name>
    <dbReference type="NCBI Taxonomy" id="252190"/>
    <lineage>
        <taxon>Eukaryota</taxon>
        <taxon>Fungi</taxon>
        <taxon>Dikarya</taxon>
        <taxon>Ascomycota</taxon>
        <taxon>Pezizomycotina</taxon>
        <taxon>Sordariomycetes</taxon>
        <taxon>Sordariomycetidae</taxon>
        <taxon>Sordariales</taxon>
        <taxon>Podosporaceae</taxon>
        <taxon>Podospora</taxon>
    </lineage>
</organism>
<keyword evidence="4" id="KW-1185">Reference proteome</keyword>
<reference evidence="3" key="2">
    <citation type="submission" date="2023-05" db="EMBL/GenBank/DDBJ databases">
        <authorList>
            <consortium name="Lawrence Berkeley National Laboratory"/>
            <person name="Steindorff A."/>
            <person name="Hensen N."/>
            <person name="Bonometti L."/>
            <person name="Westerberg I."/>
            <person name="Brannstrom I.O."/>
            <person name="Guillou S."/>
            <person name="Cros-Aarteil S."/>
            <person name="Calhoun S."/>
            <person name="Haridas S."/>
            <person name="Kuo A."/>
            <person name="Mondo S."/>
            <person name="Pangilinan J."/>
            <person name="Riley R."/>
            <person name="Labutti K."/>
            <person name="Andreopoulos B."/>
            <person name="Lipzen A."/>
            <person name="Chen C."/>
            <person name="Yanf M."/>
            <person name="Daum C."/>
            <person name="Ng V."/>
            <person name="Clum A."/>
            <person name="Ohm R."/>
            <person name="Martin F."/>
            <person name="Silar P."/>
            <person name="Natvig D."/>
            <person name="Lalanne C."/>
            <person name="Gautier V."/>
            <person name="Ament-Velasquez S.L."/>
            <person name="Kruys A."/>
            <person name="Hutchinson M.I."/>
            <person name="Powell A.J."/>
            <person name="Barry K."/>
            <person name="Miller A.N."/>
            <person name="Grigoriev I.V."/>
            <person name="Debuchy R."/>
            <person name="Gladieux P."/>
            <person name="Thoren M.H."/>
            <person name="Johannesson H."/>
        </authorList>
    </citation>
    <scope>NUCLEOTIDE SEQUENCE</scope>
    <source>
        <strain evidence="3">CBS 990.96</strain>
    </source>
</reference>
<gene>
    <name evidence="3" type="ORF">QBC38DRAFT_344325</name>
</gene>
<evidence type="ECO:0000313" key="3">
    <source>
        <dbReference type="EMBL" id="KAK4221702.1"/>
    </source>
</evidence>
<evidence type="ECO:0000259" key="2">
    <source>
        <dbReference type="Pfam" id="PF23549"/>
    </source>
</evidence>
<dbReference type="InterPro" id="IPR056444">
    <property type="entry name" value="Zn_ribbon_GRF_2"/>
</dbReference>
<evidence type="ECO:0000256" key="1">
    <source>
        <dbReference type="SAM" id="MobiDB-lite"/>
    </source>
</evidence>
<feature type="domain" description="GRF-like zinc ribbon" evidence="2">
    <location>
        <begin position="1"/>
        <end position="42"/>
    </location>
</feature>
<dbReference type="Proteomes" id="UP001301958">
    <property type="component" value="Unassembled WGS sequence"/>
</dbReference>
<accession>A0AAN6YRX8</accession>
<dbReference type="EMBL" id="MU865523">
    <property type="protein sequence ID" value="KAK4221702.1"/>
    <property type="molecule type" value="Genomic_DNA"/>
</dbReference>
<sequence length="90" mass="10264">PRCRKCRNQSTLSEAGEGNKNGNKGRPYYKCNPCGNWITWADLQDCGGKDNRYCRCRQKTRTNICGENSKVPGKINYKCASGNCDFMDWE</sequence>
<feature type="non-terminal residue" evidence="3">
    <location>
        <position position="1"/>
    </location>
</feature>
<proteinExistence type="predicted"/>